<feature type="transmembrane region" description="Helical" evidence="1">
    <location>
        <begin position="27"/>
        <end position="49"/>
    </location>
</feature>
<evidence type="ECO:0000256" key="1">
    <source>
        <dbReference type="SAM" id="Phobius"/>
    </source>
</evidence>
<keyword evidence="3" id="KW-1185">Reference proteome</keyword>
<dbReference type="EMBL" id="VYZN01000023">
    <property type="protein sequence ID" value="KAE9536330.1"/>
    <property type="molecule type" value="Genomic_DNA"/>
</dbReference>
<name>A0A6G0TQY8_APHGL</name>
<evidence type="ECO:0000313" key="3">
    <source>
        <dbReference type="Proteomes" id="UP000475862"/>
    </source>
</evidence>
<keyword evidence="1" id="KW-0812">Transmembrane</keyword>
<proteinExistence type="predicted"/>
<evidence type="ECO:0000313" key="2">
    <source>
        <dbReference type="EMBL" id="KAE9536330.1"/>
    </source>
</evidence>
<keyword evidence="1" id="KW-0472">Membrane</keyword>
<dbReference type="AlphaFoldDB" id="A0A6G0TQY8"/>
<feature type="transmembrane region" description="Helical" evidence="1">
    <location>
        <begin position="70"/>
        <end position="88"/>
    </location>
</feature>
<keyword evidence="1" id="KW-1133">Transmembrane helix</keyword>
<gene>
    <name evidence="2" type="ORF">AGLY_007119</name>
</gene>
<protein>
    <submittedName>
        <fullName evidence="2">Uncharacterized protein</fullName>
    </submittedName>
</protein>
<accession>A0A6G0TQY8</accession>
<organism evidence="2 3">
    <name type="scientific">Aphis glycines</name>
    <name type="common">Soybean aphid</name>
    <dbReference type="NCBI Taxonomy" id="307491"/>
    <lineage>
        <taxon>Eukaryota</taxon>
        <taxon>Metazoa</taxon>
        <taxon>Ecdysozoa</taxon>
        <taxon>Arthropoda</taxon>
        <taxon>Hexapoda</taxon>
        <taxon>Insecta</taxon>
        <taxon>Pterygota</taxon>
        <taxon>Neoptera</taxon>
        <taxon>Paraneoptera</taxon>
        <taxon>Hemiptera</taxon>
        <taxon>Sternorrhyncha</taxon>
        <taxon>Aphidomorpha</taxon>
        <taxon>Aphidoidea</taxon>
        <taxon>Aphididae</taxon>
        <taxon>Aphidini</taxon>
        <taxon>Aphis</taxon>
        <taxon>Aphis</taxon>
    </lineage>
</organism>
<comment type="caution">
    <text evidence="2">The sequence shown here is derived from an EMBL/GenBank/DDBJ whole genome shotgun (WGS) entry which is preliminary data.</text>
</comment>
<reference evidence="2 3" key="1">
    <citation type="submission" date="2019-08" db="EMBL/GenBank/DDBJ databases">
        <title>The genome of the soybean aphid Biotype 1, its phylome, world population structure and adaptation to the North American continent.</title>
        <authorList>
            <person name="Giordano R."/>
            <person name="Donthu R.K."/>
            <person name="Hernandez A.G."/>
            <person name="Wright C.L."/>
            <person name="Zimin A.V."/>
        </authorList>
    </citation>
    <scope>NUCLEOTIDE SEQUENCE [LARGE SCALE GENOMIC DNA]</scope>
    <source>
        <tissue evidence="2">Whole aphids</tissue>
    </source>
</reference>
<dbReference type="Proteomes" id="UP000475862">
    <property type="component" value="Unassembled WGS sequence"/>
</dbReference>
<sequence>MNILFEFNHMIREDHSFYLINILITHYIIHFKVILKNIVITFLILLNYIEGKVRTFYTSCIVHLAIRLKQISLSIINVLLILTCYSEWTYYQTYRYKDALIYCMAFDELVISGAKTFVSYVRRDTEFQTSVLVIRFCPLHWSLIGKQIINIKKTYIDTKKLLQYYILYYCVLYTQHNTQFCSLFVTLIIHAMEFKQLYIHVPKIKTLDRKCLVQTTSLWTTIILYWLTTDNLCFG</sequence>